<sequence>MPRRFTDARALMADLLDRHEGGAGRPIGYPDYGSFVDVVQMDKFTKELCEAEEQGAVKITRDRGLKSDQIKHVRLEEPALLYAMLKRRPVGELTDEAAERLLQGLELPVQFEGSLATLRAAWSRGREWQGFSLGDVDRLRPAFVMAKAILEYRHAGLDYRTFSRRFSGDSKALERLEGPVVRILSAALELPPTARPRDALRTLGLEKFAPPMLLSGRLDFDTAELSAAAPLYFGIPPAEATRLRVRGQPRYVLTIENFASFHRHVSEADPQRSGVTIYVGGYPSLATQGALKALAASLPADVPFFHWSDIDPDGVWIFRTIESSLARELRPHLMSVAIAKKLGKPPAERVRLPSDVGSSAISDLAGYLRHPSANWLEQEELDPTPPEVQDVQGQEEDINVVGRQD</sequence>
<dbReference type="AlphaFoldDB" id="A0A176YKR3"/>
<comment type="caution">
    <text evidence="3">The sequence shown here is derived from an EMBL/GenBank/DDBJ whole genome shotgun (WGS) entry which is preliminary data.</text>
</comment>
<keyword evidence="4" id="KW-1185">Reference proteome</keyword>
<dbReference type="SUPFAM" id="SSF56726">
    <property type="entry name" value="DNA topoisomerase IV, alpha subunit"/>
    <property type="match status" value="1"/>
</dbReference>
<dbReference type="Gene3D" id="3.40.1360.10">
    <property type="match status" value="1"/>
</dbReference>
<dbReference type="Pfam" id="PF09983">
    <property type="entry name" value="JetD_C"/>
    <property type="match status" value="1"/>
</dbReference>
<evidence type="ECO:0000313" key="4">
    <source>
        <dbReference type="Proteomes" id="UP000077173"/>
    </source>
</evidence>
<feature type="domain" description="Wadjet protein JetD C-terminal" evidence="2">
    <location>
        <begin position="246"/>
        <end position="342"/>
    </location>
</feature>
<name>A0A176YKR3_9BRAD</name>
<gene>
    <name evidence="3" type="ORF">AXW67_29610</name>
</gene>
<feature type="region of interest" description="Disordered" evidence="1">
    <location>
        <begin position="380"/>
        <end position="405"/>
    </location>
</feature>
<dbReference type="EMBL" id="LSEF01000110">
    <property type="protein sequence ID" value="OAF07583.1"/>
    <property type="molecule type" value="Genomic_DNA"/>
</dbReference>
<evidence type="ECO:0000256" key="1">
    <source>
        <dbReference type="SAM" id="MobiDB-lite"/>
    </source>
</evidence>
<dbReference type="Proteomes" id="UP000077173">
    <property type="component" value="Unassembled WGS sequence"/>
</dbReference>
<dbReference type="GeneID" id="32582101"/>
<reference evidence="3 4" key="1">
    <citation type="submission" date="2016-02" db="EMBL/GenBank/DDBJ databases">
        <title>Draft genome sequence of the strain BR 10247T Bradyrhizobium neotropicale isolated from nodules of Centrolobium paraense.</title>
        <authorList>
            <person name="Simoes-Araujo J.L."/>
            <person name="Barauna A.C."/>
            <person name="Silva K."/>
            <person name="Zilli J.E."/>
        </authorList>
    </citation>
    <scope>NUCLEOTIDE SEQUENCE [LARGE SCALE GENOMIC DNA]</scope>
    <source>
        <strain evidence="3 4">BR 10247</strain>
    </source>
</reference>
<dbReference type="InterPro" id="IPR024534">
    <property type="entry name" value="JetD_C"/>
</dbReference>
<organism evidence="3 4">
    <name type="scientific">Bradyrhizobium neotropicale</name>
    <dbReference type="NCBI Taxonomy" id="1497615"/>
    <lineage>
        <taxon>Bacteria</taxon>
        <taxon>Pseudomonadati</taxon>
        <taxon>Pseudomonadota</taxon>
        <taxon>Alphaproteobacteria</taxon>
        <taxon>Hyphomicrobiales</taxon>
        <taxon>Nitrobacteraceae</taxon>
        <taxon>Bradyrhizobium</taxon>
    </lineage>
</organism>
<dbReference type="GO" id="GO:0003677">
    <property type="term" value="F:DNA binding"/>
    <property type="evidence" value="ECO:0007669"/>
    <property type="project" value="InterPro"/>
</dbReference>
<evidence type="ECO:0000313" key="3">
    <source>
        <dbReference type="EMBL" id="OAF07583.1"/>
    </source>
</evidence>
<proteinExistence type="predicted"/>
<dbReference type="GO" id="GO:0005694">
    <property type="term" value="C:chromosome"/>
    <property type="evidence" value="ECO:0007669"/>
    <property type="project" value="InterPro"/>
</dbReference>
<evidence type="ECO:0000259" key="2">
    <source>
        <dbReference type="Pfam" id="PF09983"/>
    </source>
</evidence>
<protein>
    <recommendedName>
        <fullName evidence="2">Wadjet protein JetD C-terminal domain-containing protein</fullName>
    </recommendedName>
</protein>
<accession>A0A176YKR3</accession>
<dbReference type="InterPro" id="IPR036078">
    <property type="entry name" value="Spo11/TopoVI_A_sf"/>
</dbReference>